<name>A0A382CVY3_9ZZZZ</name>
<dbReference type="PANTHER" id="PTHR43000">
    <property type="entry name" value="DTDP-D-GLUCOSE 4,6-DEHYDRATASE-RELATED"/>
    <property type="match status" value="1"/>
</dbReference>
<proteinExistence type="inferred from homology"/>
<feature type="non-terminal residue" evidence="3">
    <location>
        <position position="133"/>
    </location>
</feature>
<dbReference type="Gene3D" id="3.40.50.720">
    <property type="entry name" value="NAD(P)-binding Rossmann-like Domain"/>
    <property type="match status" value="1"/>
</dbReference>
<protein>
    <recommendedName>
        <fullName evidence="2">NAD-dependent epimerase/dehydratase domain-containing protein</fullName>
    </recommendedName>
</protein>
<evidence type="ECO:0000259" key="2">
    <source>
        <dbReference type="Pfam" id="PF01370"/>
    </source>
</evidence>
<dbReference type="Pfam" id="PF01370">
    <property type="entry name" value="Epimerase"/>
    <property type="match status" value="1"/>
</dbReference>
<dbReference type="InterPro" id="IPR036291">
    <property type="entry name" value="NAD(P)-bd_dom_sf"/>
</dbReference>
<dbReference type="EMBL" id="UINC01036070">
    <property type="protein sequence ID" value="SVB29477.1"/>
    <property type="molecule type" value="Genomic_DNA"/>
</dbReference>
<feature type="domain" description="NAD-dependent epimerase/dehydratase" evidence="2">
    <location>
        <begin position="5"/>
        <end position="132"/>
    </location>
</feature>
<evidence type="ECO:0000256" key="1">
    <source>
        <dbReference type="ARBA" id="ARBA00007637"/>
    </source>
</evidence>
<sequence length="133" mass="14243">MGKKILVTGGAGFIGSHTVDALLARGDAVRVFDNMNPQVHGPLADKPLYLNEEAEFVKGDVRDRDSLKKAIKGIDIIIHDAAEVGVGQSMYSIDQYISTNVGGTGTLWDILVNDHNNVEKVLVASSMSNYGEG</sequence>
<accession>A0A382CVY3</accession>
<reference evidence="3" key="1">
    <citation type="submission" date="2018-05" db="EMBL/GenBank/DDBJ databases">
        <authorList>
            <person name="Lanie J.A."/>
            <person name="Ng W.-L."/>
            <person name="Kazmierczak K.M."/>
            <person name="Andrzejewski T.M."/>
            <person name="Davidsen T.M."/>
            <person name="Wayne K.J."/>
            <person name="Tettelin H."/>
            <person name="Glass J.I."/>
            <person name="Rusch D."/>
            <person name="Podicherti R."/>
            <person name="Tsui H.-C.T."/>
            <person name="Winkler M.E."/>
        </authorList>
    </citation>
    <scope>NUCLEOTIDE SEQUENCE</scope>
</reference>
<comment type="similarity">
    <text evidence="1">Belongs to the NAD(P)-dependent epimerase/dehydratase family.</text>
</comment>
<evidence type="ECO:0000313" key="3">
    <source>
        <dbReference type="EMBL" id="SVB29477.1"/>
    </source>
</evidence>
<dbReference type="InterPro" id="IPR001509">
    <property type="entry name" value="Epimerase_deHydtase"/>
</dbReference>
<gene>
    <name evidence="3" type="ORF">METZ01_LOCUS182331</name>
</gene>
<organism evidence="3">
    <name type="scientific">marine metagenome</name>
    <dbReference type="NCBI Taxonomy" id="408172"/>
    <lineage>
        <taxon>unclassified sequences</taxon>
        <taxon>metagenomes</taxon>
        <taxon>ecological metagenomes</taxon>
    </lineage>
</organism>
<dbReference type="SUPFAM" id="SSF51735">
    <property type="entry name" value="NAD(P)-binding Rossmann-fold domains"/>
    <property type="match status" value="1"/>
</dbReference>
<dbReference type="AlphaFoldDB" id="A0A382CVY3"/>